<evidence type="ECO:0000313" key="7">
    <source>
        <dbReference type="EMBL" id="SCL54852.1"/>
    </source>
</evidence>
<sequence>MTLTRALRALGAVLVGLPMVVVTGCASTAPPPPPPESRNGRPDRGAQLIAQYGCGSCHTIPGVNRADGLVGPPLTSFGARTYIAGELPNNADNLRRWITDPQSVEPGTAMPNLGVSAIDAQDIAAYLYTAR</sequence>
<dbReference type="PROSITE" id="PS51257">
    <property type="entry name" value="PROKAR_LIPOPROTEIN"/>
    <property type="match status" value="1"/>
</dbReference>
<dbReference type="Proteomes" id="UP000199696">
    <property type="component" value="Unassembled WGS sequence"/>
</dbReference>
<feature type="signal peptide" evidence="5">
    <location>
        <begin position="1"/>
        <end position="28"/>
    </location>
</feature>
<accession>A0A1C6ULK2</accession>
<keyword evidence="3 4" id="KW-0408">Iron</keyword>
<dbReference type="AlphaFoldDB" id="A0A1C6ULK2"/>
<organism evidence="7 8">
    <name type="scientific">Micromonospora eburnea</name>
    <dbReference type="NCBI Taxonomy" id="227316"/>
    <lineage>
        <taxon>Bacteria</taxon>
        <taxon>Bacillati</taxon>
        <taxon>Actinomycetota</taxon>
        <taxon>Actinomycetes</taxon>
        <taxon>Micromonosporales</taxon>
        <taxon>Micromonosporaceae</taxon>
        <taxon>Micromonospora</taxon>
    </lineage>
</organism>
<dbReference type="Pfam" id="PF00034">
    <property type="entry name" value="Cytochrom_C"/>
    <property type="match status" value="1"/>
</dbReference>
<dbReference type="OrthoDB" id="3540130at2"/>
<evidence type="ECO:0000256" key="5">
    <source>
        <dbReference type="SAM" id="SignalP"/>
    </source>
</evidence>
<dbReference type="Gene3D" id="1.10.760.10">
    <property type="entry name" value="Cytochrome c-like domain"/>
    <property type="match status" value="1"/>
</dbReference>
<dbReference type="GO" id="GO:0009055">
    <property type="term" value="F:electron transfer activity"/>
    <property type="evidence" value="ECO:0007669"/>
    <property type="project" value="InterPro"/>
</dbReference>
<name>A0A1C6ULK2_9ACTN</name>
<dbReference type="InterPro" id="IPR036909">
    <property type="entry name" value="Cyt_c-like_dom_sf"/>
</dbReference>
<dbReference type="RefSeq" id="WP_091118555.1">
    <property type="nucleotide sequence ID" value="NZ_FMHY01000002.1"/>
</dbReference>
<evidence type="ECO:0000256" key="4">
    <source>
        <dbReference type="PROSITE-ProRule" id="PRU00433"/>
    </source>
</evidence>
<dbReference type="GO" id="GO:0020037">
    <property type="term" value="F:heme binding"/>
    <property type="evidence" value="ECO:0007669"/>
    <property type="project" value="InterPro"/>
</dbReference>
<dbReference type="GO" id="GO:0046872">
    <property type="term" value="F:metal ion binding"/>
    <property type="evidence" value="ECO:0007669"/>
    <property type="project" value="UniProtKB-KW"/>
</dbReference>
<dbReference type="SUPFAM" id="SSF46626">
    <property type="entry name" value="Cytochrome c"/>
    <property type="match status" value="1"/>
</dbReference>
<dbReference type="InterPro" id="IPR009056">
    <property type="entry name" value="Cyt_c-like_dom"/>
</dbReference>
<evidence type="ECO:0000256" key="3">
    <source>
        <dbReference type="ARBA" id="ARBA00023004"/>
    </source>
</evidence>
<keyword evidence="2 4" id="KW-0479">Metal-binding</keyword>
<dbReference type="EMBL" id="FMHY01000002">
    <property type="protein sequence ID" value="SCL54852.1"/>
    <property type="molecule type" value="Genomic_DNA"/>
</dbReference>
<feature type="chain" id="PRO_5039187006" evidence="5">
    <location>
        <begin position="29"/>
        <end position="131"/>
    </location>
</feature>
<keyword evidence="8" id="KW-1185">Reference proteome</keyword>
<keyword evidence="5" id="KW-0732">Signal</keyword>
<evidence type="ECO:0000259" key="6">
    <source>
        <dbReference type="PROSITE" id="PS51007"/>
    </source>
</evidence>
<protein>
    <submittedName>
        <fullName evidence="7">Cytochrome c</fullName>
    </submittedName>
</protein>
<proteinExistence type="predicted"/>
<evidence type="ECO:0000256" key="2">
    <source>
        <dbReference type="ARBA" id="ARBA00022723"/>
    </source>
</evidence>
<evidence type="ECO:0000256" key="1">
    <source>
        <dbReference type="ARBA" id="ARBA00022617"/>
    </source>
</evidence>
<keyword evidence="1 4" id="KW-0349">Heme</keyword>
<dbReference type="STRING" id="227316.GA0070604_3084"/>
<feature type="domain" description="Cytochrome c" evidence="6">
    <location>
        <begin position="40"/>
        <end position="131"/>
    </location>
</feature>
<evidence type="ECO:0000313" key="8">
    <source>
        <dbReference type="Proteomes" id="UP000199696"/>
    </source>
</evidence>
<dbReference type="PROSITE" id="PS51007">
    <property type="entry name" value="CYTC"/>
    <property type="match status" value="1"/>
</dbReference>
<gene>
    <name evidence="7" type="ORF">GA0070604_3084</name>
</gene>
<reference evidence="8" key="1">
    <citation type="submission" date="2016-06" db="EMBL/GenBank/DDBJ databases">
        <authorList>
            <person name="Varghese N."/>
            <person name="Submissions Spin"/>
        </authorList>
    </citation>
    <scope>NUCLEOTIDE SEQUENCE [LARGE SCALE GENOMIC DNA]</scope>
    <source>
        <strain evidence="8">DSM 44814</strain>
    </source>
</reference>